<protein>
    <submittedName>
        <fullName evidence="2">Uncharacterized protein</fullName>
    </submittedName>
</protein>
<proteinExistence type="predicted"/>
<feature type="coiled-coil region" evidence="1">
    <location>
        <begin position="21"/>
        <end position="48"/>
    </location>
</feature>
<keyword evidence="1" id="KW-0175">Coiled coil</keyword>
<dbReference type="Proteomes" id="UP000198287">
    <property type="component" value="Unassembled WGS sequence"/>
</dbReference>
<organism evidence="2 3">
    <name type="scientific">Folsomia candida</name>
    <name type="common">Springtail</name>
    <dbReference type="NCBI Taxonomy" id="158441"/>
    <lineage>
        <taxon>Eukaryota</taxon>
        <taxon>Metazoa</taxon>
        <taxon>Ecdysozoa</taxon>
        <taxon>Arthropoda</taxon>
        <taxon>Hexapoda</taxon>
        <taxon>Collembola</taxon>
        <taxon>Entomobryomorpha</taxon>
        <taxon>Isotomoidea</taxon>
        <taxon>Isotomidae</taxon>
        <taxon>Proisotominae</taxon>
        <taxon>Folsomia</taxon>
    </lineage>
</organism>
<gene>
    <name evidence="2" type="ORF">Fcan01_11100</name>
</gene>
<evidence type="ECO:0000256" key="1">
    <source>
        <dbReference type="SAM" id="Coils"/>
    </source>
</evidence>
<name>A0A226E9M3_FOLCA</name>
<keyword evidence="3" id="KW-1185">Reference proteome</keyword>
<dbReference type="AlphaFoldDB" id="A0A226E9M3"/>
<evidence type="ECO:0000313" key="3">
    <source>
        <dbReference type="Proteomes" id="UP000198287"/>
    </source>
</evidence>
<accession>A0A226E9M3</accession>
<reference evidence="2 3" key="1">
    <citation type="submission" date="2015-12" db="EMBL/GenBank/DDBJ databases">
        <title>The genome of Folsomia candida.</title>
        <authorList>
            <person name="Faddeeva A."/>
            <person name="Derks M.F."/>
            <person name="Anvar Y."/>
            <person name="Smit S."/>
            <person name="Van Straalen N."/>
            <person name="Roelofs D."/>
        </authorList>
    </citation>
    <scope>NUCLEOTIDE SEQUENCE [LARGE SCALE GENOMIC DNA]</scope>
    <source>
        <strain evidence="2 3">VU population</strain>
        <tissue evidence="2">Whole body</tissue>
    </source>
</reference>
<comment type="caution">
    <text evidence="2">The sequence shown here is derived from an EMBL/GenBank/DDBJ whole genome shotgun (WGS) entry which is preliminary data.</text>
</comment>
<sequence>MVGAVLDKKPCQFQGLMLGEMRKLIDKVTRVEQRQDDLEEKVKLLTADIHNEFLPVREEIQEQKRRIIRMSNMGVPESSEGLQSAKDIIKIIAPHFSGEVADNCIRDPKGKKPRPLRISFHRARYVSRYAI</sequence>
<dbReference type="EMBL" id="LNIX01000005">
    <property type="protein sequence ID" value="OXA54070.1"/>
    <property type="molecule type" value="Genomic_DNA"/>
</dbReference>
<evidence type="ECO:0000313" key="2">
    <source>
        <dbReference type="EMBL" id="OXA54070.1"/>
    </source>
</evidence>